<proteinExistence type="predicted"/>
<protein>
    <submittedName>
        <fullName evidence="1">Uncharacterized protein</fullName>
    </submittedName>
</protein>
<sequence length="83" mass="9618">MSRNADQILAESFLDVRAKLLEVAATLDRVDRAGKLDQEQEQQRGKILEAMQICMSDSANRAEQLQHLFSRPFDPQWRTEMKL</sequence>
<organism evidence="1 2">
    <name type="scientific">Rubripirellula amarantea</name>
    <dbReference type="NCBI Taxonomy" id="2527999"/>
    <lineage>
        <taxon>Bacteria</taxon>
        <taxon>Pseudomonadati</taxon>
        <taxon>Planctomycetota</taxon>
        <taxon>Planctomycetia</taxon>
        <taxon>Pirellulales</taxon>
        <taxon>Pirellulaceae</taxon>
        <taxon>Rubripirellula</taxon>
    </lineage>
</organism>
<evidence type="ECO:0000313" key="2">
    <source>
        <dbReference type="Proteomes" id="UP000316598"/>
    </source>
</evidence>
<dbReference type="EMBL" id="SJPI01000001">
    <property type="protein sequence ID" value="TWT54559.1"/>
    <property type="molecule type" value="Genomic_DNA"/>
</dbReference>
<dbReference type="AlphaFoldDB" id="A0A5C5WWH3"/>
<reference evidence="1 2" key="1">
    <citation type="submission" date="2019-02" db="EMBL/GenBank/DDBJ databases">
        <title>Deep-cultivation of Planctomycetes and their phenomic and genomic characterization uncovers novel biology.</title>
        <authorList>
            <person name="Wiegand S."/>
            <person name="Jogler M."/>
            <person name="Boedeker C."/>
            <person name="Pinto D."/>
            <person name="Vollmers J."/>
            <person name="Rivas-Marin E."/>
            <person name="Kohn T."/>
            <person name="Peeters S.H."/>
            <person name="Heuer A."/>
            <person name="Rast P."/>
            <person name="Oberbeckmann S."/>
            <person name="Bunk B."/>
            <person name="Jeske O."/>
            <person name="Meyerdierks A."/>
            <person name="Storesund J.E."/>
            <person name="Kallscheuer N."/>
            <person name="Luecker S."/>
            <person name="Lage O.M."/>
            <person name="Pohl T."/>
            <person name="Merkel B.J."/>
            <person name="Hornburger P."/>
            <person name="Mueller R.-W."/>
            <person name="Bruemmer F."/>
            <person name="Labrenz M."/>
            <person name="Spormann A.M."/>
            <person name="Op Den Camp H."/>
            <person name="Overmann J."/>
            <person name="Amann R."/>
            <person name="Jetten M.S.M."/>
            <person name="Mascher T."/>
            <person name="Medema M.H."/>
            <person name="Devos D.P."/>
            <person name="Kaster A.-K."/>
            <person name="Ovreas L."/>
            <person name="Rohde M."/>
            <person name="Galperin M.Y."/>
            <person name="Jogler C."/>
        </authorList>
    </citation>
    <scope>NUCLEOTIDE SEQUENCE [LARGE SCALE GENOMIC DNA]</scope>
    <source>
        <strain evidence="1 2">Pla22</strain>
    </source>
</reference>
<evidence type="ECO:0000313" key="1">
    <source>
        <dbReference type="EMBL" id="TWT54559.1"/>
    </source>
</evidence>
<name>A0A5C5WWH3_9BACT</name>
<gene>
    <name evidence="1" type="ORF">Pla22_22080</name>
</gene>
<dbReference type="Proteomes" id="UP000316598">
    <property type="component" value="Unassembled WGS sequence"/>
</dbReference>
<comment type="caution">
    <text evidence="1">The sequence shown here is derived from an EMBL/GenBank/DDBJ whole genome shotgun (WGS) entry which is preliminary data.</text>
</comment>
<dbReference type="RefSeq" id="WP_146514583.1">
    <property type="nucleotide sequence ID" value="NZ_SJPI01000001.1"/>
</dbReference>
<dbReference type="OrthoDB" id="287432at2"/>
<accession>A0A5C5WWH3</accession>
<keyword evidence="2" id="KW-1185">Reference proteome</keyword>